<accession>A0A0L6ZB34</accession>
<dbReference type="GO" id="GO:0005886">
    <property type="term" value="C:plasma membrane"/>
    <property type="evidence" value="ECO:0007669"/>
    <property type="project" value="UniProtKB-SubCell"/>
</dbReference>
<feature type="transmembrane region" description="Helical" evidence="8">
    <location>
        <begin position="134"/>
        <end position="152"/>
    </location>
</feature>
<dbReference type="STRING" id="36844.SAMN04488501_111104"/>
<dbReference type="Proteomes" id="UP000037043">
    <property type="component" value="Unassembled WGS sequence"/>
</dbReference>
<comment type="caution">
    <text evidence="9">The sequence shown here is derived from an EMBL/GenBank/DDBJ whole genome shotgun (WGS) entry which is preliminary data.</text>
</comment>
<protein>
    <submittedName>
        <fullName evidence="9">Rod shape-determining protein MreD</fullName>
    </submittedName>
</protein>
<proteinExistence type="inferred from homology"/>
<evidence type="ECO:0000313" key="10">
    <source>
        <dbReference type="Proteomes" id="UP000037043"/>
    </source>
</evidence>
<reference evidence="10" key="1">
    <citation type="submission" date="2015-08" db="EMBL/GenBank/DDBJ databases">
        <title>Genome sequence of the strict anaerobe Clostridium homopropionicum LuHBu1 (DSM 5847T).</title>
        <authorList>
            <person name="Poehlein A."/>
            <person name="Beck M."/>
            <person name="Schiel-Bengelsdorf B."/>
            <person name="Bengelsdorf F.R."/>
            <person name="Daniel R."/>
            <person name="Duerre P."/>
        </authorList>
    </citation>
    <scope>NUCLEOTIDE SEQUENCE [LARGE SCALE GENOMIC DNA]</scope>
    <source>
        <strain evidence="10">DSM 5847</strain>
    </source>
</reference>
<feature type="transmembrane region" description="Helical" evidence="8">
    <location>
        <begin position="97"/>
        <end position="122"/>
    </location>
</feature>
<comment type="subcellular location">
    <subcellularLocation>
        <location evidence="1">Cell membrane</location>
        <topology evidence="1">Multi-pass membrane protein</topology>
    </subcellularLocation>
</comment>
<keyword evidence="6 8" id="KW-1133">Transmembrane helix</keyword>
<evidence type="ECO:0000256" key="7">
    <source>
        <dbReference type="ARBA" id="ARBA00023136"/>
    </source>
</evidence>
<evidence type="ECO:0000256" key="6">
    <source>
        <dbReference type="ARBA" id="ARBA00022989"/>
    </source>
</evidence>
<evidence type="ECO:0000256" key="2">
    <source>
        <dbReference type="ARBA" id="ARBA00007776"/>
    </source>
</evidence>
<dbReference type="InterPro" id="IPR017225">
    <property type="entry name" value="Cell_shape_determin_MreD_prd"/>
</dbReference>
<comment type="similarity">
    <text evidence="2">Belongs to the MreD family.</text>
</comment>
<keyword evidence="5" id="KW-0133">Cell shape</keyword>
<dbReference type="AlphaFoldDB" id="A0A0L6ZB34"/>
<evidence type="ECO:0000313" key="9">
    <source>
        <dbReference type="EMBL" id="KOA20172.1"/>
    </source>
</evidence>
<feature type="transmembrane region" description="Helical" evidence="8">
    <location>
        <begin position="6"/>
        <end position="27"/>
    </location>
</feature>
<keyword evidence="10" id="KW-1185">Reference proteome</keyword>
<dbReference type="PATRIC" id="fig|1121318.3.peg.1381"/>
<organism evidence="9 10">
    <name type="scientific">Clostridium homopropionicum DSM 5847</name>
    <dbReference type="NCBI Taxonomy" id="1121318"/>
    <lineage>
        <taxon>Bacteria</taxon>
        <taxon>Bacillati</taxon>
        <taxon>Bacillota</taxon>
        <taxon>Clostridia</taxon>
        <taxon>Eubacteriales</taxon>
        <taxon>Clostridiaceae</taxon>
        <taxon>Clostridium</taxon>
    </lineage>
</organism>
<evidence type="ECO:0000256" key="5">
    <source>
        <dbReference type="ARBA" id="ARBA00022960"/>
    </source>
</evidence>
<evidence type="ECO:0000256" key="1">
    <source>
        <dbReference type="ARBA" id="ARBA00004651"/>
    </source>
</evidence>
<dbReference type="Pfam" id="PF04093">
    <property type="entry name" value="MreD"/>
    <property type="match status" value="1"/>
</dbReference>
<feature type="transmembrane region" description="Helical" evidence="8">
    <location>
        <begin position="34"/>
        <end position="58"/>
    </location>
</feature>
<keyword evidence="7 8" id="KW-0472">Membrane</keyword>
<dbReference type="GO" id="GO:0008360">
    <property type="term" value="P:regulation of cell shape"/>
    <property type="evidence" value="ECO:0007669"/>
    <property type="project" value="UniProtKB-KW"/>
</dbReference>
<dbReference type="EMBL" id="LHUR01000018">
    <property type="protein sequence ID" value="KOA20172.1"/>
    <property type="molecule type" value="Genomic_DNA"/>
</dbReference>
<keyword evidence="4 8" id="KW-0812">Transmembrane</keyword>
<name>A0A0L6ZB34_9CLOT</name>
<dbReference type="NCBIfam" id="TIGR03426">
    <property type="entry name" value="shape_MreD"/>
    <property type="match status" value="1"/>
</dbReference>
<feature type="transmembrane region" description="Helical" evidence="8">
    <location>
        <begin position="64"/>
        <end position="85"/>
    </location>
</feature>
<dbReference type="InterPro" id="IPR007227">
    <property type="entry name" value="Cell_shape_determining_MreD"/>
</dbReference>
<sequence length="163" mass="18653">MKKIFTVSFLIIALMILDNALMPFISIKGVYPSLLFLFVICYSIVNGSKSAVILGIFSGLLQDIYFIDGVGINMLLNMIMCLIAAQIGSTIFKDKIIIPVLTCILLMLLKGILMLIVLYILGNHVYLKVILYRSIYSIPFSIFMYRIVYKLCERPFMVKNWRF</sequence>
<evidence type="ECO:0000256" key="4">
    <source>
        <dbReference type="ARBA" id="ARBA00022692"/>
    </source>
</evidence>
<evidence type="ECO:0000256" key="8">
    <source>
        <dbReference type="SAM" id="Phobius"/>
    </source>
</evidence>
<evidence type="ECO:0000256" key="3">
    <source>
        <dbReference type="ARBA" id="ARBA00022475"/>
    </source>
</evidence>
<gene>
    <name evidence="9" type="ORF">CLHOM_13710</name>
</gene>
<dbReference type="RefSeq" id="WP_052220940.1">
    <property type="nucleotide sequence ID" value="NZ_LHUR01000018.1"/>
</dbReference>
<keyword evidence="3" id="KW-1003">Cell membrane</keyword>
<dbReference type="PIRSF" id="PIRSF037497">
    <property type="entry name" value="MreD_Clostridium/Treponema_prd"/>
    <property type="match status" value="1"/>
</dbReference>